<dbReference type="Pfam" id="PF14885">
    <property type="entry name" value="GHL15"/>
    <property type="match status" value="1"/>
</dbReference>
<reference evidence="1 2" key="1">
    <citation type="submission" date="2020-12" db="EMBL/GenBank/DDBJ databases">
        <title>Aureibaculum luteum sp. nov. and Aureibaculum flavum sp. nov., novel members of the family Flavobacteriaceae isolated from Antarctic intertidal sediments.</title>
        <authorList>
            <person name="He X."/>
            <person name="Zhang X."/>
        </authorList>
    </citation>
    <scope>NUCLEOTIDE SEQUENCE [LARGE SCALE GENOMIC DNA]</scope>
    <source>
        <strain evidence="1 2">A20</strain>
    </source>
</reference>
<protein>
    <recommendedName>
        <fullName evidence="3">Glycosyl hydrolase-like family 15 (GHL15) protein</fullName>
    </recommendedName>
</protein>
<dbReference type="InterPro" id="IPR029455">
    <property type="entry name" value="GHL15"/>
</dbReference>
<dbReference type="RefSeq" id="WP_198842591.1">
    <property type="nucleotide sequence ID" value="NZ_JAEHFJ010000010.1"/>
</dbReference>
<proteinExistence type="predicted"/>
<dbReference type="SUPFAM" id="SSF51445">
    <property type="entry name" value="(Trans)glycosidases"/>
    <property type="match status" value="1"/>
</dbReference>
<name>A0ABS0WVD3_9FLAO</name>
<evidence type="ECO:0000313" key="1">
    <source>
        <dbReference type="EMBL" id="MBJ2175949.1"/>
    </source>
</evidence>
<evidence type="ECO:0000313" key="2">
    <source>
        <dbReference type="Proteomes" id="UP000623301"/>
    </source>
</evidence>
<comment type="caution">
    <text evidence="1">The sequence shown here is derived from an EMBL/GenBank/DDBJ whole genome shotgun (WGS) entry which is preliminary data.</text>
</comment>
<dbReference type="InterPro" id="IPR017853">
    <property type="entry name" value="GH"/>
</dbReference>
<sequence length="417" mass="47998">MKLIEMVEIQSKINQKMIAHRYIKSLYFLSIITFSLCTFGQTKSELKISDGTTIKSKSFLPEFSWETTPMYYHFGDIDRVLEPDEIEFIADKTDFICIEKSHAYHQLGDAVLGTKHEVAAFHKVKPESKVLFYYNSYVAWPFPRFNKELTPEGIAKNKELAKFLAINPKTGKLKEKTRGPAFSYYFDALNPDFRKWWVKNAVEGVKISGADGIFIDRMNVDKKADYPIDKLLEIAIAKGEMMANLKKEMGPDKILIGNNGANTKEVFPSCDGFMFEHYNDAVMSKESLLKDWEDMLRIAKAGKMSIYRFGAKGKGRTDITIGATNKDGIEKKSKDQLEFYHACYLIGAQPYSYFQWNWGWNLADGNLVDYPELVKPLGSPKEAYKRVNPEGWIFTREFEHASVWLNTETRKAKITWK</sequence>
<evidence type="ECO:0008006" key="3">
    <source>
        <dbReference type="Google" id="ProtNLM"/>
    </source>
</evidence>
<gene>
    <name evidence="1" type="ORF">JBL43_16965</name>
</gene>
<keyword evidence="2" id="KW-1185">Reference proteome</keyword>
<accession>A0ABS0WVD3</accession>
<dbReference type="EMBL" id="JAEHFJ010000010">
    <property type="protein sequence ID" value="MBJ2175949.1"/>
    <property type="molecule type" value="Genomic_DNA"/>
</dbReference>
<dbReference type="Proteomes" id="UP000623301">
    <property type="component" value="Unassembled WGS sequence"/>
</dbReference>
<organism evidence="1 2">
    <name type="scientific">Aureibaculum flavum</name>
    <dbReference type="NCBI Taxonomy" id="2795986"/>
    <lineage>
        <taxon>Bacteria</taxon>
        <taxon>Pseudomonadati</taxon>
        <taxon>Bacteroidota</taxon>
        <taxon>Flavobacteriia</taxon>
        <taxon>Flavobacteriales</taxon>
        <taxon>Flavobacteriaceae</taxon>
        <taxon>Aureibaculum</taxon>
    </lineage>
</organism>